<keyword evidence="2" id="KW-1185">Reference proteome</keyword>
<evidence type="ECO:0000313" key="1">
    <source>
        <dbReference type="EMBL" id="MCI37971.1"/>
    </source>
</evidence>
<dbReference type="EMBL" id="LXQA010250525">
    <property type="protein sequence ID" value="MCI37971.1"/>
    <property type="molecule type" value="Genomic_DNA"/>
</dbReference>
<evidence type="ECO:0000313" key="2">
    <source>
        <dbReference type="Proteomes" id="UP000265520"/>
    </source>
</evidence>
<name>A0A392RMW4_9FABA</name>
<protein>
    <submittedName>
        <fullName evidence="1">Uncharacterized protein</fullName>
    </submittedName>
</protein>
<accession>A0A392RMW4</accession>
<feature type="non-terminal residue" evidence="1">
    <location>
        <position position="1"/>
    </location>
</feature>
<dbReference type="Proteomes" id="UP000265520">
    <property type="component" value="Unassembled WGS sequence"/>
</dbReference>
<reference evidence="1 2" key="1">
    <citation type="journal article" date="2018" name="Front. Plant Sci.">
        <title>Red Clover (Trifolium pratense) and Zigzag Clover (T. medium) - A Picture of Genomic Similarities and Differences.</title>
        <authorList>
            <person name="Dluhosova J."/>
            <person name="Istvanek J."/>
            <person name="Nedelnik J."/>
            <person name="Repkova J."/>
        </authorList>
    </citation>
    <scope>NUCLEOTIDE SEQUENCE [LARGE SCALE GENOMIC DNA]</scope>
    <source>
        <strain evidence="2">cv. 10/8</strain>
        <tissue evidence="1">Leaf</tissue>
    </source>
</reference>
<sequence>AVLASQWWLRSFNGSQTCAAAMEEKGNKASKSTPSVPQYRWF</sequence>
<organism evidence="1 2">
    <name type="scientific">Trifolium medium</name>
    <dbReference type="NCBI Taxonomy" id="97028"/>
    <lineage>
        <taxon>Eukaryota</taxon>
        <taxon>Viridiplantae</taxon>
        <taxon>Streptophyta</taxon>
        <taxon>Embryophyta</taxon>
        <taxon>Tracheophyta</taxon>
        <taxon>Spermatophyta</taxon>
        <taxon>Magnoliopsida</taxon>
        <taxon>eudicotyledons</taxon>
        <taxon>Gunneridae</taxon>
        <taxon>Pentapetalae</taxon>
        <taxon>rosids</taxon>
        <taxon>fabids</taxon>
        <taxon>Fabales</taxon>
        <taxon>Fabaceae</taxon>
        <taxon>Papilionoideae</taxon>
        <taxon>50 kb inversion clade</taxon>
        <taxon>NPAAA clade</taxon>
        <taxon>Hologalegina</taxon>
        <taxon>IRL clade</taxon>
        <taxon>Trifolieae</taxon>
        <taxon>Trifolium</taxon>
    </lineage>
</organism>
<comment type="caution">
    <text evidence="1">The sequence shown here is derived from an EMBL/GenBank/DDBJ whole genome shotgun (WGS) entry which is preliminary data.</text>
</comment>
<dbReference type="AlphaFoldDB" id="A0A392RMW4"/>
<proteinExistence type="predicted"/>